<organism evidence="5 6">
    <name type="scientific">Umbelopsis vinacea</name>
    <dbReference type="NCBI Taxonomy" id="44442"/>
    <lineage>
        <taxon>Eukaryota</taxon>
        <taxon>Fungi</taxon>
        <taxon>Fungi incertae sedis</taxon>
        <taxon>Mucoromycota</taxon>
        <taxon>Mucoromycotina</taxon>
        <taxon>Umbelopsidomycetes</taxon>
        <taxon>Umbelopsidales</taxon>
        <taxon>Umbelopsidaceae</taxon>
        <taxon>Umbelopsis</taxon>
    </lineage>
</organism>
<dbReference type="OrthoDB" id="410044at2759"/>
<name>A0A8H7Q1B9_9FUNG</name>
<feature type="region of interest" description="Disordered" evidence="3">
    <location>
        <begin position="1"/>
        <end position="41"/>
    </location>
</feature>
<dbReference type="AlphaFoldDB" id="A0A8H7Q1B9"/>
<proteinExistence type="predicted"/>
<evidence type="ECO:0000256" key="1">
    <source>
        <dbReference type="ARBA" id="ARBA00022884"/>
    </source>
</evidence>
<protein>
    <recommendedName>
        <fullName evidence="4">RRM domain-containing protein</fullName>
    </recommendedName>
</protein>
<evidence type="ECO:0000256" key="2">
    <source>
        <dbReference type="PROSITE-ProRule" id="PRU00176"/>
    </source>
</evidence>
<evidence type="ECO:0000313" key="6">
    <source>
        <dbReference type="Proteomes" id="UP000612746"/>
    </source>
</evidence>
<dbReference type="EMBL" id="JAEPRA010000006">
    <property type="protein sequence ID" value="KAG2183971.1"/>
    <property type="molecule type" value="Genomic_DNA"/>
</dbReference>
<evidence type="ECO:0000256" key="3">
    <source>
        <dbReference type="SAM" id="MobiDB-lite"/>
    </source>
</evidence>
<evidence type="ECO:0000313" key="5">
    <source>
        <dbReference type="EMBL" id="KAG2183971.1"/>
    </source>
</evidence>
<feature type="domain" description="RRM" evidence="4">
    <location>
        <begin position="219"/>
        <end position="319"/>
    </location>
</feature>
<comment type="caution">
    <text evidence="5">The sequence shown here is derived from an EMBL/GenBank/DDBJ whole genome shotgun (WGS) entry which is preliminary data.</text>
</comment>
<dbReference type="InterPro" id="IPR000504">
    <property type="entry name" value="RRM_dom"/>
</dbReference>
<dbReference type="PANTHER" id="PTHR21245">
    <property type="entry name" value="HETEROGENEOUS NUCLEAR RIBONUCLEOPROTEIN"/>
    <property type="match status" value="1"/>
</dbReference>
<dbReference type="Gene3D" id="3.30.70.330">
    <property type="match status" value="2"/>
</dbReference>
<dbReference type="SUPFAM" id="SSF54928">
    <property type="entry name" value="RNA-binding domain, RBD"/>
    <property type="match status" value="2"/>
</dbReference>
<keyword evidence="6" id="KW-1185">Reference proteome</keyword>
<accession>A0A8H7Q1B9</accession>
<dbReference type="SMART" id="SM00360">
    <property type="entry name" value="RRM"/>
    <property type="match status" value="3"/>
</dbReference>
<feature type="compositionally biased region" description="Polar residues" evidence="3">
    <location>
        <begin position="1"/>
        <end position="27"/>
    </location>
</feature>
<dbReference type="CDD" id="cd00590">
    <property type="entry name" value="RRM_SF"/>
    <property type="match status" value="1"/>
</dbReference>
<dbReference type="InterPro" id="IPR035979">
    <property type="entry name" value="RBD_domain_sf"/>
</dbReference>
<dbReference type="GO" id="GO:0003723">
    <property type="term" value="F:RNA binding"/>
    <property type="evidence" value="ECO:0007669"/>
    <property type="project" value="UniProtKB-UniRule"/>
</dbReference>
<dbReference type="InterPro" id="IPR012677">
    <property type="entry name" value="Nucleotide-bd_a/b_plait_sf"/>
</dbReference>
<reference evidence="5" key="1">
    <citation type="submission" date="2020-12" db="EMBL/GenBank/DDBJ databases">
        <title>Metabolic potential, ecology and presence of endohyphal bacteria is reflected in genomic diversity of Mucoromycotina.</title>
        <authorList>
            <person name="Muszewska A."/>
            <person name="Okrasinska A."/>
            <person name="Steczkiewicz K."/>
            <person name="Drgas O."/>
            <person name="Orlowska M."/>
            <person name="Perlinska-Lenart U."/>
            <person name="Aleksandrzak-Piekarczyk T."/>
            <person name="Szatraj K."/>
            <person name="Zielenkiewicz U."/>
            <person name="Pilsyk S."/>
            <person name="Malc E."/>
            <person name="Mieczkowski P."/>
            <person name="Kruszewska J.S."/>
            <person name="Biernat P."/>
            <person name="Pawlowska J."/>
        </authorList>
    </citation>
    <scope>NUCLEOTIDE SEQUENCE</scope>
    <source>
        <strain evidence="5">WA0000051536</strain>
    </source>
</reference>
<keyword evidence="1 2" id="KW-0694">RNA-binding</keyword>
<dbReference type="Proteomes" id="UP000612746">
    <property type="component" value="Unassembled WGS sequence"/>
</dbReference>
<evidence type="ECO:0000259" key="4">
    <source>
        <dbReference type="PROSITE" id="PS50102"/>
    </source>
</evidence>
<dbReference type="PROSITE" id="PS50102">
    <property type="entry name" value="RRM"/>
    <property type="match status" value="2"/>
</dbReference>
<gene>
    <name evidence="5" type="ORF">INT44_008982</name>
</gene>
<dbReference type="Pfam" id="PF00076">
    <property type="entry name" value="RRM_1"/>
    <property type="match status" value="2"/>
</dbReference>
<feature type="domain" description="RRM" evidence="4">
    <location>
        <begin position="48"/>
        <end position="127"/>
    </location>
</feature>
<sequence>MIAQTTDQCTYESESQANTMDSNASDAESTDDKTACDENMESRGMPSGCVFVASLSKLLKDSELSTSVLQHFSQWGLVLNVKVFRDWMQRPYGFVQFASQEDAQKALNEASGTLLNGRYIRCEPARVNRTIYLGQMSENTKKLAESFGGVEDVTVIKTITTQSITTGAFLRYQYRDDAIKAYLVLQHDPPFQAATVEWATNLNQPTKRMNNLMENTTSSTLFLKNLPPSINQDDLRNNLLSYGNISSVVIVGRTSVRKRGVGSNNDTRCAIVHYASYEDAKKAQEIENGKIWNGYKIKAFFKDCECLRNDSVKFDKLRKPYPPGQCVSSAMAKMSMARSQKTPDQVVNKANSFNSSLFPPSNYSRPQKREYKCPYPTESQVRSVIQPCAGGYQVPCSLMTYITSHYNSPDHSGLYYSLPVYQYCLDYGSGYYYANGYVYPGACYPVTPPTPFTSMPLSSAGRKTSSK</sequence>